<evidence type="ECO:0000313" key="2">
    <source>
        <dbReference type="Proteomes" id="UP000499080"/>
    </source>
</evidence>
<dbReference type="AlphaFoldDB" id="A0A4Y2IH85"/>
<reference evidence="1 2" key="1">
    <citation type="journal article" date="2019" name="Sci. Rep.">
        <title>Orb-weaving spider Araneus ventricosus genome elucidates the spidroin gene catalogue.</title>
        <authorList>
            <person name="Kono N."/>
            <person name="Nakamura H."/>
            <person name="Ohtoshi R."/>
            <person name="Moran D.A.P."/>
            <person name="Shinohara A."/>
            <person name="Yoshida Y."/>
            <person name="Fujiwara M."/>
            <person name="Mori M."/>
            <person name="Tomita M."/>
            <person name="Arakawa K."/>
        </authorList>
    </citation>
    <scope>NUCLEOTIDE SEQUENCE [LARGE SCALE GENOMIC DNA]</scope>
</reference>
<dbReference type="Proteomes" id="UP000499080">
    <property type="component" value="Unassembled WGS sequence"/>
</dbReference>
<organism evidence="1 2">
    <name type="scientific">Araneus ventricosus</name>
    <name type="common">Orbweaver spider</name>
    <name type="synonym">Epeira ventricosa</name>
    <dbReference type="NCBI Taxonomy" id="182803"/>
    <lineage>
        <taxon>Eukaryota</taxon>
        <taxon>Metazoa</taxon>
        <taxon>Ecdysozoa</taxon>
        <taxon>Arthropoda</taxon>
        <taxon>Chelicerata</taxon>
        <taxon>Arachnida</taxon>
        <taxon>Araneae</taxon>
        <taxon>Araneomorphae</taxon>
        <taxon>Entelegynae</taxon>
        <taxon>Araneoidea</taxon>
        <taxon>Araneidae</taxon>
        <taxon>Araneus</taxon>
    </lineage>
</organism>
<gene>
    <name evidence="1" type="ORF">AVEN_25144_1</name>
</gene>
<evidence type="ECO:0000313" key="1">
    <source>
        <dbReference type="EMBL" id="GBM76994.1"/>
    </source>
</evidence>
<keyword evidence="2" id="KW-1185">Reference proteome</keyword>
<dbReference type="EMBL" id="BGPR01002656">
    <property type="protein sequence ID" value="GBM76994.1"/>
    <property type="molecule type" value="Genomic_DNA"/>
</dbReference>
<proteinExistence type="predicted"/>
<accession>A0A4Y2IH85</accession>
<protein>
    <submittedName>
        <fullName evidence="1">Uncharacterized protein</fullName>
    </submittedName>
</protein>
<sequence>MILAKDIISLTAGCTGTDSNPSKSHSGQSFFQAEVRVLLVTPHQERPHFHVFPIILSQATMWKRHFRNSLGGFPSCENWSLIGLMMVH</sequence>
<comment type="caution">
    <text evidence="1">The sequence shown here is derived from an EMBL/GenBank/DDBJ whole genome shotgun (WGS) entry which is preliminary data.</text>
</comment>
<name>A0A4Y2IH85_ARAVE</name>